<evidence type="ECO:0000313" key="3">
    <source>
        <dbReference type="Proteomes" id="UP000324222"/>
    </source>
</evidence>
<reference evidence="2 3" key="1">
    <citation type="submission" date="2019-05" db="EMBL/GenBank/DDBJ databases">
        <title>Another draft genome of Portunus trituberculatus and its Hox gene families provides insights of decapod evolution.</title>
        <authorList>
            <person name="Jeong J.-H."/>
            <person name="Song I."/>
            <person name="Kim S."/>
            <person name="Choi T."/>
            <person name="Kim D."/>
            <person name="Ryu S."/>
            <person name="Kim W."/>
        </authorList>
    </citation>
    <scope>NUCLEOTIDE SEQUENCE [LARGE SCALE GENOMIC DNA]</scope>
    <source>
        <tissue evidence="2">Muscle</tissue>
    </source>
</reference>
<comment type="caution">
    <text evidence="2">The sequence shown here is derived from an EMBL/GenBank/DDBJ whole genome shotgun (WGS) entry which is preliminary data.</text>
</comment>
<keyword evidence="3" id="KW-1185">Reference proteome</keyword>
<organism evidence="2 3">
    <name type="scientific">Portunus trituberculatus</name>
    <name type="common">Swimming crab</name>
    <name type="synonym">Neptunus trituberculatus</name>
    <dbReference type="NCBI Taxonomy" id="210409"/>
    <lineage>
        <taxon>Eukaryota</taxon>
        <taxon>Metazoa</taxon>
        <taxon>Ecdysozoa</taxon>
        <taxon>Arthropoda</taxon>
        <taxon>Crustacea</taxon>
        <taxon>Multicrustacea</taxon>
        <taxon>Malacostraca</taxon>
        <taxon>Eumalacostraca</taxon>
        <taxon>Eucarida</taxon>
        <taxon>Decapoda</taxon>
        <taxon>Pleocyemata</taxon>
        <taxon>Brachyura</taxon>
        <taxon>Eubrachyura</taxon>
        <taxon>Portunoidea</taxon>
        <taxon>Portunidae</taxon>
        <taxon>Portuninae</taxon>
        <taxon>Portunus</taxon>
    </lineage>
</organism>
<feature type="compositionally biased region" description="Polar residues" evidence="1">
    <location>
        <begin position="1"/>
        <end position="25"/>
    </location>
</feature>
<feature type="compositionally biased region" description="Basic and acidic residues" evidence="1">
    <location>
        <begin position="34"/>
        <end position="63"/>
    </location>
</feature>
<evidence type="ECO:0000313" key="2">
    <source>
        <dbReference type="EMBL" id="MPC96351.1"/>
    </source>
</evidence>
<protein>
    <submittedName>
        <fullName evidence="2">Uncharacterized protein</fullName>
    </submittedName>
</protein>
<gene>
    <name evidence="2" type="ORF">E2C01_091607</name>
</gene>
<sequence length="63" mass="6715">MKPQANLGTDTDSGRQVANPGSQINRQPQTTRRGGREGTGKTQEAGKEEAGREGGPEQKAHRT</sequence>
<dbReference type="EMBL" id="VSRR010105668">
    <property type="protein sequence ID" value="MPC96351.1"/>
    <property type="molecule type" value="Genomic_DNA"/>
</dbReference>
<name>A0A5B7JED5_PORTR</name>
<dbReference type="Proteomes" id="UP000324222">
    <property type="component" value="Unassembled WGS sequence"/>
</dbReference>
<feature type="region of interest" description="Disordered" evidence="1">
    <location>
        <begin position="1"/>
        <end position="63"/>
    </location>
</feature>
<accession>A0A5B7JED5</accession>
<evidence type="ECO:0000256" key="1">
    <source>
        <dbReference type="SAM" id="MobiDB-lite"/>
    </source>
</evidence>
<proteinExistence type="predicted"/>
<dbReference type="AlphaFoldDB" id="A0A5B7JED5"/>